<evidence type="ECO:0000256" key="1">
    <source>
        <dbReference type="ARBA" id="ARBA00006432"/>
    </source>
</evidence>
<dbReference type="EMBL" id="JAFMYV010000012">
    <property type="protein sequence ID" value="MBO0939157.1"/>
    <property type="molecule type" value="Genomic_DNA"/>
</dbReference>
<dbReference type="RefSeq" id="WP_207366687.1">
    <property type="nucleotide sequence ID" value="NZ_JAFMYV010000012.1"/>
</dbReference>
<sequence length="343" mass="37023">MTTTDFLTAWRAGNTQFTLQTSGSTGAPKPITLTRAQMEASARLTGQTFGLHPGDRALVCLNTSYIAGVMMLVRGEVLGLELTIVPPAGNPLVGFDPATTQFDFAAFVPLQLQTILADAGPDNVPVSLPLLNRMKAILIGGAATSAALENALQVIESPVYATYGMTETVSHIAIRRLNGPQKSDLFTVLPGVRVGTDERGCLHITAAATNHERIQTNDDVELIDTEDTVRFRLLGRADSIINTGGVKVQPEAVEAIIQQQLLQWHLAPRLFITGLPDERLGQRVVLFLENQPLATDEWIAIQTAVRDAVGPYAVPKAWFTVDRFSETATGKVDRKGTVITMVV</sequence>
<dbReference type="InterPro" id="IPR042099">
    <property type="entry name" value="ANL_N_sf"/>
</dbReference>
<dbReference type="PANTHER" id="PTHR43201">
    <property type="entry name" value="ACYL-COA SYNTHETASE"/>
    <property type="match status" value="1"/>
</dbReference>
<dbReference type="InterPro" id="IPR045851">
    <property type="entry name" value="AMP-bd_C_sf"/>
</dbReference>
<dbReference type="InterPro" id="IPR000873">
    <property type="entry name" value="AMP-dep_synth/lig_dom"/>
</dbReference>
<proteinExistence type="inferred from homology"/>
<evidence type="ECO:0000259" key="2">
    <source>
        <dbReference type="Pfam" id="PF00501"/>
    </source>
</evidence>
<dbReference type="GO" id="GO:0031956">
    <property type="term" value="F:medium-chain fatty acid-CoA ligase activity"/>
    <property type="evidence" value="ECO:0007669"/>
    <property type="project" value="TreeGrafter"/>
</dbReference>
<feature type="domain" description="AMP-dependent synthetase/ligase" evidence="2">
    <location>
        <begin position="21"/>
        <end position="181"/>
    </location>
</feature>
<dbReference type="GO" id="GO:0006631">
    <property type="term" value="P:fatty acid metabolic process"/>
    <property type="evidence" value="ECO:0007669"/>
    <property type="project" value="TreeGrafter"/>
</dbReference>
<evidence type="ECO:0000313" key="4">
    <source>
        <dbReference type="Proteomes" id="UP000664034"/>
    </source>
</evidence>
<dbReference type="Proteomes" id="UP000664034">
    <property type="component" value="Unassembled WGS sequence"/>
</dbReference>
<dbReference type="Pfam" id="PF00501">
    <property type="entry name" value="AMP-binding"/>
    <property type="match status" value="1"/>
</dbReference>
<dbReference type="Gene3D" id="3.40.50.12780">
    <property type="entry name" value="N-terminal domain of ligase-like"/>
    <property type="match status" value="1"/>
</dbReference>
<dbReference type="AlphaFoldDB" id="A0A939K3E1"/>
<reference evidence="3" key="1">
    <citation type="submission" date="2021-03" db="EMBL/GenBank/DDBJ databases">
        <title>Fibrella sp. HMF5335 genome sequencing and assembly.</title>
        <authorList>
            <person name="Kang H."/>
            <person name="Kim H."/>
            <person name="Bae S."/>
            <person name="Joh K."/>
        </authorList>
    </citation>
    <scope>NUCLEOTIDE SEQUENCE</scope>
    <source>
        <strain evidence="3">HMF5335</strain>
    </source>
</reference>
<accession>A0A939K3E1</accession>
<organism evidence="3 4">
    <name type="scientific">Fibrella rubiginis</name>
    <dbReference type="NCBI Taxonomy" id="2817060"/>
    <lineage>
        <taxon>Bacteria</taxon>
        <taxon>Pseudomonadati</taxon>
        <taxon>Bacteroidota</taxon>
        <taxon>Cytophagia</taxon>
        <taxon>Cytophagales</taxon>
        <taxon>Spirosomataceae</taxon>
        <taxon>Fibrella</taxon>
    </lineage>
</organism>
<dbReference type="SUPFAM" id="SSF56801">
    <property type="entry name" value="Acetyl-CoA synthetase-like"/>
    <property type="match status" value="1"/>
</dbReference>
<name>A0A939K3E1_9BACT</name>
<comment type="similarity">
    <text evidence="1">Belongs to the ATP-dependent AMP-binding enzyme family.</text>
</comment>
<dbReference type="Gene3D" id="3.30.300.30">
    <property type="match status" value="1"/>
</dbReference>
<keyword evidence="4" id="KW-1185">Reference proteome</keyword>
<gene>
    <name evidence="3" type="ORF">J2I47_21560</name>
</gene>
<protein>
    <submittedName>
        <fullName evidence="3">AMP-binding protein</fullName>
    </submittedName>
</protein>
<evidence type="ECO:0000313" key="3">
    <source>
        <dbReference type="EMBL" id="MBO0939157.1"/>
    </source>
</evidence>
<comment type="caution">
    <text evidence="3">The sequence shown here is derived from an EMBL/GenBank/DDBJ whole genome shotgun (WGS) entry which is preliminary data.</text>
</comment>
<dbReference type="PANTHER" id="PTHR43201:SF8">
    <property type="entry name" value="ACYL-COA SYNTHETASE FAMILY MEMBER 3"/>
    <property type="match status" value="1"/>
</dbReference>